<evidence type="ECO:0000259" key="8">
    <source>
        <dbReference type="PROSITE" id="PS50011"/>
    </source>
</evidence>
<dbReference type="InterPro" id="IPR011990">
    <property type="entry name" value="TPR-like_helical_dom_sf"/>
</dbReference>
<keyword evidence="2 6" id="KW-0547">Nucleotide-binding</keyword>
<evidence type="ECO:0000313" key="9">
    <source>
        <dbReference type="EMBL" id="EDM81638.1"/>
    </source>
</evidence>
<keyword evidence="1" id="KW-0808">Transferase</keyword>
<dbReference type="GO" id="GO:0004674">
    <property type="term" value="F:protein serine/threonine kinase activity"/>
    <property type="evidence" value="ECO:0007669"/>
    <property type="project" value="TreeGrafter"/>
</dbReference>
<dbReference type="AlphaFoldDB" id="A6FXQ0"/>
<dbReference type="Pfam" id="PF13424">
    <property type="entry name" value="TPR_12"/>
    <property type="match status" value="1"/>
</dbReference>
<gene>
    <name evidence="9" type="ORF">PPSIR1_22014</name>
</gene>
<keyword evidence="10" id="KW-1185">Reference proteome</keyword>
<evidence type="ECO:0000256" key="7">
    <source>
        <dbReference type="SAM" id="MobiDB-lite"/>
    </source>
</evidence>
<keyword evidence="4 6" id="KW-0067">ATP-binding</keyword>
<keyword evidence="5" id="KW-0802">TPR repeat</keyword>
<dbReference type="InterPro" id="IPR008271">
    <property type="entry name" value="Ser/Thr_kinase_AS"/>
</dbReference>
<dbReference type="CDD" id="cd14014">
    <property type="entry name" value="STKc_PknB_like"/>
    <property type="match status" value="1"/>
</dbReference>
<dbReference type="RefSeq" id="WP_006969249.1">
    <property type="nucleotide sequence ID" value="NZ_ABCS01000002.1"/>
</dbReference>
<evidence type="ECO:0000256" key="5">
    <source>
        <dbReference type="PROSITE-ProRule" id="PRU00339"/>
    </source>
</evidence>
<dbReference type="GO" id="GO:0005524">
    <property type="term" value="F:ATP binding"/>
    <property type="evidence" value="ECO:0007669"/>
    <property type="project" value="UniProtKB-UniRule"/>
</dbReference>
<dbReference type="Pfam" id="PF00069">
    <property type="entry name" value="Pkinase"/>
    <property type="match status" value="1"/>
</dbReference>
<feature type="region of interest" description="Disordered" evidence="7">
    <location>
        <begin position="204"/>
        <end position="231"/>
    </location>
</feature>
<comment type="caution">
    <text evidence="9">The sequence shown here is derived from an EMBL/GenBank/DDBJ whole genome shotgun (WGS) entry which is preliminary data.</text>
</comment>
<dbReference type="InterPro" id="IPR017441">
    <property type="entry name" value="Protein_kinase_ATP_BS"/>
</dbReference>
<feature type="repeat" description="TPR" evidence="5">
    <location>
        <begin position="742"/>
        <end position="775"/>
    </location>
</feature>
<feature type="region of interest" description="Disordered" evidence="7">
    <location>
        <begin position="72"/>
        <end position="94"/>
    </location>
</feature>
<dbReference type="Gene3D" id="1.10.510.10">
    <property type="entry name" value="Transferase(Phosphotransferase) domain 1"/>
    <property type="match status" value="1"/>
</dbReference>
<keyword evidence="3 9" id="KW-0418">Kinase</keyword>
<dbReference type="SUPFAM" id="SSF48452">
    <property type="entry name" value="TPR-like"/>
    <property type="match status" value="2"/>
</dbReference>
<reference evidence="9 10" key="1">
    <citation type="submission" date="2007-06" db="EMBL/GenBank/DDBJ databases">
        <authorList>
            <person name="Shimkets L."/>
            <person name="Ferriera S."/>
            <person name="Johnson J."/>
            <person name="Kravitz S."/>
            <person name="Beeson K."/>
            <person name="Sutton G."/>
            <person name="Rogers Y.-H."/>
            <person name="Friedman R."/>
            <person name="Frazier M."/>
            <person name="Venter J.C."/>
        </authorList>
    </citation>
    <scope>NUCLEOTIDE SEQUENCE [LARGE SCALE GENOMIC DNA]</scope>
    <source>
        <strain evidence="9 10">SIR-1</strain>
    </source>
</reference>
<dbReference type="PROSITE" id="PS00108">
    <property type="entry name" value="PROTEIN_KINASE_ST"/>
    <property type="match status" value="1"/>
</dbReference>
<dbReference type="Gene3D" id="3.30.200.20">
    <property type="entry name" value="Phosphorylase Kinase, domain 1"/>
    <property type="match status" value="1"/>
</dbReference>
<proteinExistence type="predicted"/>
<accession>A6FXQ0</accession>
<dbReference type="OrthoDB" id="9801841at2"/>
<dbReference type="PANTHER" id="PTHR43289:SF6">
    <property type="entry name" value="SERINE_THREONINE-PROTEIN KINASE NEKL-3"/>
    <property type="match status" value="1"/>
</dbReference>
<dbReference type="InterPro" id="IPR011009">
    <property type="entry name" value="Kinase-like_dom_sf"/>
</dbReference>
<feature type="binding site" evidence="6">
    <location>
        <position position="65"/>
    </location>
    <ligand>
        <name>ATP</name>
        <dbReference type="ChEBI" id="CHEBI:30616"/>
    </ligand>
</feature>
<dbReference type="InterPro" id="IPR000719">
    <property type="entry name" value="Prot_kinase_dom"/>
</dbReference>
<evidence type="ECO:0000256" key="4">
    <source>
        <dbReference type="ARBA" id="ARBA00022840"/>
    </source>
</evidence>
<dbReference type="InterPro" id="IPR019734">
    <property type="entry name" value="TPR_rpt"/>
</dbReference>
<feature type="domain" description="Protein kinase" evidence="8">
    <location>
        <begin position="36"/>
        <end position="349"/>
    </location>
</feature>
<dbReference type="PROSITE" id="PS50011">
    <property type="entry name" value="PROTEIN_KINASE_DOM"/>
    <property type="match status" value="1"/>
</dbReference>
<dbReference type="SUPFAM" id="SSF56112">
    <property type="entry name" value="Protein kinase-like (PK-like)"/>
    <property type="match status" value="1"/>
</dbReference>
<dbReference type="EMBL" id="ABCS01000002">
    <property type="protein sequence ID" value="EDM81638.1"/>
    <property type="molecule type" value="Genomic_DNA"/>
</dbReference>
<dbReference type="eggNOG" id="COG0515">
    <property type="taxonomic scope" value="Bacteria"/>
</dbReference>
<dbReference type="Proteomes" id="UP000005801">
    <property type="component" value="Unassembled WGS sequence"/>
</dbReference>
<evidence type="ECO:0000256" key="2">
    <source>
        <dbReference type="ARBA" id="ARBA00022741"/>
    </source>
</evidence>
<evidence type="ECO:0000256" key="6">
    <source>
        <dbReference type="PROSITE-ProRule" id="PRU10141"/>
    </source>
</evidence>
<organism evidence="9 10">
    <name type="scientific">Plesiocystis pacifica SIR-1</name>
    <dbReference type="NCBI Taxonomy" id="391625"/>
    <lineage>
        <taxon>Bacteria</taxon>
        <taxon>Pseudomonadati</taxon>
        <taxon>Myxococcota</taxon>
        <taxon>Polyangia</taxon>
        <taxon>Nannocystales</taxon>
        <taxon>Nannocystaceae</taxon>
        <taxon>Plesiocystis</taxon>
    </lineage>
</organism>
<evidence type="ECO:0000313" key="10">
    <source>
        <dbReference type="Proteomes" id="UP000005801"/>
    </source>
</evidence>
<feature type="region of interest" description="Disordered" evidence="7">
    <location>
        <begin position="1"/>
        <end position="24"/>
    </location>
</feature>
<evidence type="ECO:0000256" key="1">
    <source>
        <dbReference type="ARBA" id="ARBA00022679"/>
    </source>
</evidence>
<dbReference type="STRING" id="391625.PPSIR1_22014"/>
<name>A6FXQ0_9BACT</name>
<protein>
    <submittedName>
        <fullName evidence="9">Serine/threonine kinase family protein</fullName>
    </submittedName>
</protein>
<dbReference type="PROSITE" id="PS00107">
    <property type="entry name" value="PROTEIN_KINASE_ATP"/>
    <property type="match status" value="1"/>
</dbReference>
<dbReference type="Gene3D" id="1.25.40.10">
    <property type="entry name" value="Tetratricopeptide repeat domain"/>
    <property type="match status" value="1"/>
</dbReference>
<dbReference type="PROSITE" id="PS50005">
    <property type="entry name" value="TPR"/>
    <property type="match status" value="1"/>
</dbReference>
<sequence>MSVEIDQVAPTQGAVEARASRGREGALERGAELGRYLVLERLGAGGMGVVYSAWDPQLDRKLAVKILHAAPAPLRPPRPGDTELASGPSPSLDTNSARLMREAQALARIHHPNVVTIHDVGAVKGRVFVAMEFIDGQTLRAWLDEAARPWTAILDVFLEAGRGLAAAHAAGLVHRDFKPDNVMLCKSGRVCVLDFGLARADGEQPVRPEQAAAELSDRPSSSSDGALSFTSSVSSGSVLTRTGALLGTPAYMAPEQFQGGGLDPRSDQFSFCVALWEAITGARPFSASSPMALVYAALDGELRPFSPRPAVLDGAKALPEGLVHALRRGLAGEPEDRFEDMGALLDAIARARTAPRRLRRRRRLLAASAAVVFGLGALASVALDRPDPARSCRSDSRAVAEVWNPRRARAIDQAFATTQLSFASRSADKIRAPLDAWARDWTAMHDDACAAHYLRGEQSAQLFERRVACLDRQLSSFSSLVDALAEADAEVVEHAGAAVGGLPNVADCGDLRQLRAALSEPRAPHQRLRLHRARALLDRATQLARLDRLEAAKPLFTAVEAEARVLGYEPFVAEVALARARELWLPNGRDEAAVEALGEDATKALIAARRGQAEHLEITAMSLVALSAARRSDFDEATRWLDIADAIAEPLDDRGLALELLHTRARTENLAGNWAAAEPRFRAVVADVEAMHGRDSLEYAQAELELGLLLIGRQQAQDALPLVEHGLQVATEQLGDHHPTVAEAHAQLGLAHTELAQTEAALESFRRAQTLVVEVRGETDRLNLRMLAYQGIALSELGRCDESRAALERLRSLSEAEFQRESARWAHAARLSGWSCRWSHPESVALLEESAAIHERLGGRYSYAWVDSALNHGFALLVRERDAEARTCFDDAREALARVESVEAQDRWWNPNDMLAIGDALLRLRADVDDTDALAEVFALRERLDPHAMLGPYGLLEEATIGRFDPRGPG</sequence>
<evidence type="ECO:0000256" key="3">
    <source>
        <dbReference type="ARBA" id="ARBA00022777"/>
    </source>
</evidence>
<dbReference type="PANTHER" id="PTHR43289">
    <property type="entry name" value="MITOGEN-ACTIVATED PROTEIN KINASE KINASE KINASE 20-RELATED"/>
    <property type="match status" value="1"/>
</dbReference>